<feature type="transmembrane region" description="Helical" evidence="1">
    <location>
        <begin position="49"/>
        <end position="71"/>
    </location>
</feature>
<dbReference type="EMBL" id="UINC01001912">
    <property type="protein sequence ID" value="SUZ90647.1"/>
    <property type="molecule type" value="Genomic_DNA"/>
</dbReference>
<protein>
    <recommendedName>
        <fullName evidence="3">NADH-quinone oxidoreductase subunit J</fullName>
    </recommendedName>
</protein>
<keyword evidence="1" id="KW-0812">Transmembrane</keyword>
<keyword evidence="1" id="KW-0472">Membrane</keyword>
<keyword evidence="1" id="KW-1133">Transmembrane helix</keyword>
<sequence length="87" mass="9402">MRSLSALAQIGVLGFMLILLAEVMSHSMWGGSGDAPSTLDFAVALFGEWWLATVVLGALLAMAMIGASYLVRDERLVNLIWDMEGDQ</sequence>
<evidence type="ECO:0008006" key="3">
    <source>
        <dbReference type="Google" id="ProtNLM"/>
    </source>
</evidence>
<dbReference type="AlphaFoldDB" id="A0A381RL59"/>
<proteinExistence type="predicted"/>
<evidence type="ECO:0000313" key="2">
    <source>
        <dbReference type="EMBL" id="SUZ90647.1"/>
    </source>
</evidence>
<accession>A0A381RL59</accession>
<organism evidence="2">
    <name type="scientific">marine metagenome</name>
    <dbReference type="NCBI Taxonomy" id="408172"/>
    <lineage>
        <taxon>unclassified sequences</taxon>
        <taxon>metagenomes</taxon>
        <taxon>ecological metagenomes</taxon>
    </lineage>
</organism>
<reference evidence="2" key="1">
    <citation type="submission" date="2018-05" db="EMBL/GenBank/DDBJ databases">
        <authorList>
            <person name="Lanie J.A."/>
            <person name="Ng W.-L."/>
            <person name="Kazmierczak K.M."/>
            <person name="Andrzejewski T.M."/>
            <person name="Davidsen T.M."/>
            <person name="Wayne K.J."/>
            <person name="Tettelin H."/>
            <person name="Glass J.I."/>
            <person name="Rusch D."/>
            <person name="Podicherti R."/>
            <person name="Tsui H.-C.T."/>
            <person name="Winkler M.E."/>
        </authorList>
    </citation>
    <scope>NUCLEOTIDE SEQUENCE</scope>
</reference>
<gene>
    <name evidence="2" type="ORF">METZ01_LOCUS43501</name>
</gene>
<name>A0A381RL59_9ZZZZ</name>
<evidence type="ECO:0000256" key="1">
    <source>
        <dbReference type="SAM" id="Phobius"/>
    </source>
</evidence>